<keyword evidence="2" id="KW-1185">Reference proteome</keyword>
<comment type="caution">
    <text evidence="1">The sequence shown here is derived from an EMBL/GenBank/DDBJ whole genome shotgun (WGS) entry which is preliminary data.</text>
</comment>
<gene>
    <name evidence="1" type="ORF">AMECASPLE_012215</name>
</gene>
<organism evidence="1 2">
    <name type="scientific">Ameca splendens</name>
    <dbReference type="NCBI Taxonomy" id="208324"/>
    <lineage>
        <taxon>Eukaryota</taxon>
        <taxon>Metazoa</taxon>
        <taxon>Chordata</taxon>
        <taxon>Craniata</taxon>
        <taxon>Vertebrata</taxon>
        <taxon>Euteleostomi</taxon>
        <taxon>Actinopterygii</taxon>
        <taxon>Neopterygii</taxon>
        <taxon>Teleostei</taxon>
        <taxon>Neoteleostei</taxon>
        <taxon>Acanthomorphata</taxon>
        <taxon>Ovalentaria</taxon>
        <taxon>Atherinomorphae</taxon>
        <taxon>Cyprinodontiformes</taxon>
        <taxon>Goodeidae</taxon>
        <taxon>Ameca</taxon>
    </lineage>
</organism>
<dbReference type="Proteomes" id="UP001469553">
    <property type="component" value="Unassembled WGS sequence"/>
</dbReference>
<sequence>MESGLRTPPIHLLSVAEVALPSPRLPQPRHPARLLQWFSSDLVSQTDLPTPQAPTSSSSPVIPQSSLLHHLVHGFSPEFHIFFYSASPGVCLQFCHISISSSPTTFNPLLTPPTVSHHLL</sequence>
<reference evidence="1 2" key="1">
    <citation type="submission" date="2021-06" db="EMBL/GenBank/DDBJ databases">
        <authorList>
            <person name="Palmer J.M."/>
        </authorList>
    </citation>
    <scope>NUCLEOTIDE SEQUENCE [LARGE SCALE GENOMIC DNA]</scope>
    <source>
        <strain evidence="1 2">AS_MEX2019</strain>
        <tissue evidence="1">Muscle</tissue>
    </source>
</reference>
<evidence type="ECO:0000313" key="1">
    <source>
        <dbReference type="EMBL" id="MEQ2299118.1"/>
    </source>
</evidence>
<evidence type="ECO:0000313" key="2">
    <source>
        <dbReference type="Proteomes" id="UP001469553"/>
    </source>
</evidence>
<proteinExistence type="predicted"/>
<name>A0ABV0Z0P9_9TELE</name>
<protein>
    <submittedName>
        <fullName evidence="1">Uncharacterized protein</fullName>
    </submittedName>
</protein>
<accession>A0ABV0Z0P9</accession>
<dbReference type="EMBL" id="JAHRIP010047783">
    <property type="protein sequence ID" value="MEQ2299118.1"/>
    <property type="molecule type" value="Genomic_DNA"/>
</dbReference>